<evidence type="ECO:0000313" key="3">
    <source>
        <dbReference type="WBParaSite" id="MhA1_Contig2661.frz3.gene1"/>
    </source>
</evidence>
<dbReference type="WBParaSite" id="MhA1_Contig2661.frz3.gene1">
    <property type="protein sequence ID" value="MhA1_Contig2661.frz3.gene1"/>
    <property type="gene ID" value="MhA1_Contig2661.frz3.gene1"/>
</dbReference>
<feature type="compositionally biased region" description="Low complexity" evidence="1">
    <location>
        <begin position="144"/>
        <end position="165"/>
    </location>
</feature>
<accession>A0A1I8BII4</accession>
<name>A0A1I8BII4_MELHA</name>
<dbReference type="AlphaFoldDB" id="A0A1I8BII4"/>
<proteinExistence type="predicted"/>
<feature type="region of interest" description="Disordered" evidence="1">
    <location>
        <begin position="214"/>
        <end position="241"/>
    </location>
</feature>
<reference evidence="3" key="1">
    <citation type="submission" date="2016-11" db="UniProtKB">
        <authorList>
            <consortium name="WormBaseParasite"/>
        </authorList>
    </citation>
    <scope>IDENTIFICATION</scope>
</reference>
<protein>
    <submittedName>
        <fullName evidence="3">Uncharacterized protein</fullName>
    </submittedName>
</protein>
<sequence length="241" mass="27193">MTDSKKSTNFRMDRLLRDSQSENILQQQPQNNFWPNTPNLTPNISTTSIPPSSFISSSSQQNVYYSPNIYNSINQQHFFNSFNPSSPLFIPNWPTFLSSPSNNNNNNPLATALVQALLQNQFINQIQKQQISSLFQQITPPSINSTPGTSNSESSGNTNLNNLTSIKYPNNIRSTNVFGKTTNTPLQPKVVEKASQDKNISTRKYVKRVQKKNEIKETPKPRKTTNVLINNNNNVQKAQCD</sequence>
<evidence type="ECO:0000313" key="2">
    <source>
        <dbReference type="Proteomes" id="UP000095281"/>
    </source>
</evidence>
<keyword evidence="2" id="KW-1185">Reference proteome</keyword>
<evidence type="ECO:0000256" key="1">
    <source>
        <dbReference type="SAM" id="MobiDB-lite"/>
    </source>
</evidence>
<dbReference type="Proteomes" id="UP000095281">
    <property type="component" value="Unplaced"/>
</dbReference>
<organism evidence="2 3">
    <name type="scientific">Meloidogyne hapla</name>
    <name type="common">Root-knot nematode worm</name>
    <dbReference type="NCBI Taxonomy" id="6305"/>
    <lineage>
        <taxon>Eukaryota</taxon>
        <taxon>Metazoa</taxon>
        <taxon>Ecdysozoa</taxon>
        <taxon>Nematoda</taxon>
        <taxon>Chromadorea</taxon>
        <taxon>Rhabditida</taxon>
        <taxon>Tylenchina</taxon>
        <taxon>Tylenchomorpha</taxon>
        <taxon>Tylenchoidea</taxon>
        <taxon>Meloidogynidae</taxon>
        <taxon>Meloidogyninae</taxon>
        <taxon>Meloidogyne</taxon>
    </lineage>
</organism>
<feature type="region of interest" description="Disordered" evidence="1">
    <location>
        <begin position="138"/>
        <end position="166"/>
    </location>
</feature>